<dbReference type="GO" id="GO:0005524">
    <property type="term" value="F:ATP binding"/>
    <property type="evidence" value="ECO:0007669"/>
    <property type="project" value="InterPro"/>
</dbReference>
<dbReference type="GO" id="GO:0005737">
    <property type="term" value="C:cytoplasm"/>
    <property type="evidence" value="ECO:0007669"/>
    <property type="project" value="TreeGrafter"/>
</dbReference>
<proteinExistence type="predicted"/>
<dbReference type="VEuPathDB" id="PlasmoDB:PmUG01_04018900"/>
<gene>
    <name evidence="2" type="primary">PmlGA01_040010900</name>
    <name evidence="2" type="ORF">PMLGA01_040010900</name>
</gene>
<name>A0A1C3KAJ8_PLAMA</name>
<reference evidence="2 3" key="1">
    <citation type="submission" date="2016-06" db="EMBL/GenBank/DDBJ databases">
        <authorList>
            <consortium name="Pathogen Informatics"/>
        </authorList>
    </citation>
    <scope>NUCLEOTIDE SEQUENCE [LARGE SCALE GENOMIC DNA]</scope>
    <source>
        <strain evidence="2">PmlGA01</strain>
    </source>
</reference>
<dbReference type="InterPro" id="IPR000719">
    <property type="entry name" value="Prot_kinase_dom"/>
</dbReference>
<evidence type="ECO:0000259" key="1">
    <source>
        <dbReference type="PROSITE" id="PS50011"/>
    </source>
</evidence>
<sequence>MKEILRGYSNIVYLKKHVKEKEKYVNCYRIVKTISEGKFNKVILCEKDNKELYALKKYDKKCLENKREFEFSKNNNKIVIKSKYDDLKKELQILMDIKNEYCLTCDEILTNYDEVYIVNKYMENESILKYEQFFFVLDKNESSFIPLSVIKCIVKNILKSFFYIHKQKNICHRDVKPSNILMSKNGLVKLEDFGESEYMTNNMIKGTKGTYEFMPPEFFTSLTSYSGEKTDIWSLGICIYALFYRVLPYTHNNSLNQLFHDIGKGEIKYHVQRNYFLTEITKNKSNRCMDYLSNDDINFLKNFLKKDPNERFNDEEALKHSWLRNTDYKCLEVYAKEVYKKKNKL</sequence>
<dbReference type="Gene3D" id="1.10.510.10">
    <property type="entry name" value="Transferase(Phosphotransferase) domain 1"/>
    <property type="match status" value="1"/>
</dbReference>
<dbReference type="PROSITE" id="PS00108">
    <property type="entry name" value="PROTEIN_KINASE_ST"/>
    <property type="match status" value="1"/>
</dbReference>
<dbReference type="InterPro" id="IPR011009">
    <property type="entry name" value="Kinase-like_dom_sf"/>
</dbReference>
<dbReference type="Gene3D" id="3.30.200.20">
    <property type="entry name" value="Phosphorylase Kinase, domain 1"/>
    <property type="match status" value="1"/>
</dbReference>
<keyword evidence="2" id="KW-0808">Transferase</keyword>
<dbReference type="InterPro" id="IPR008271">
    <property type="entry name" value="Ser/Thr_kinase_AS"/>
</dbReference>
<protein>
    <submittedName>
        <fullName evidence="2">Protein kinase 7, putative</fullName>
    </submittedName>
</protein>
<dbReference type="SMART" id="SM00220">
    <property type="entry name" value="S_TKc"/>
    <property type="match status" value="1"/>
</dbReference>
<dbReference type="GO" id="GO:0004674">
    <property type="term" value="F:protein serine/threonine kinase activity"/>
    <property type="evidence" value="ECO:0007669"/>
    <property type="project" value="TreeGrafter"/>
</dbReference>
<dbReference type="PANTHER" id="PTHR24361">
    <property type="entry name" value="MITOGEN-ACTIVATED KINASE KINASE KINASE"/>
    <property type="match status" value="1"/>
</dbReference>
<keyword evidence="2" id="KW-0418">Kinase</keyword>
<organism evidence="2 3">
    <name type="scientific">Plasmodium malariae</name>
    <dbReference type="NCBI Taxonomy" id="5858"/>
    <lineage>
        <taxon>Eukaryota</taxon>
        <taxon>Sar</taxon>
        <taxon>Alveolata</taxon>
        <taxon>Apicomplexa</taxon>
        <taxon>Aconoidasida</taxon>
        <taxon>Haemosporida</taxon>
        <taxon>Plasmodiidae</taxon>
        <taxon>Plasmodium</taxon>
        <taxon>Plasmodium (Plasmodium)</taxon>
    </lineage>
</organism>
<dbReference type="Proteomes" id="UP000219799">
    <property type="component" value="Chromosome 4"/>
</dbReference>
<dbReference type="InterPro" id="IPR053235">
    <property type="entry name" value="Ser_Thr_kinase"/>
</dbReference>
<dbReference type="Pfam" id="PF00069">
    <property type="entry name" value="Pkinase"/>
    <property type="match status" value="1"/>
</dbReference>
<accession>A0A1C3KAJ8</accession>
<dbReference type="AlphaFoldDB" id="A0A1C3KAJ8"/>
<dbReference type="SUPFAM" id="SSF56112">
    <property type="entry name" value="Protein kinase-like (PK-like)"/>
    <property type="match status" value="1"/>
</dbReference>
<feature type="domain" description="Protein kinase" evidence="1">
    <location>
        <begin position="28"/>
        <end position="323"/>
    </location>
</feature>
<dbReference type="PROSITE" id="PS50011">
    <property type="entry name" value="PROTEIN_KINASE_DOM"/>
    <property type="match status" value="1"/>
</dbReference>
<evidence type="ECO:0000313" key="3">
    <source>
        <dbReference type="Proteomes" id="UP000219799"/>
    </source>
</evidence>
<evidence type="ECO:0000313" key="2">
    <source>
        <dbReference type="EMBL" id="SBT70565.1"/>
    </source>
</evidence>
<dbReference type="EMBL" id="LT594492">
    <property type="protein sequence ID" value="SBT70565.1"/>
    <property type="molecule type" value="Genomic_DNA"/>
</dbReference>